<dbReference type="Proteomes" id="UP000195569">
    <property type="component" value="Unassembled WGS sequence"/>
</dbReference>
<dbReference type="AlphaFoldDB" id="A0A1N7SXL0"/>
<evidence type="ECO:0000313" key="3">
    <source>
        <dbReference type="Proteomes" id="UP000195569"/>
    </source>
</evidence>
<sequence>MTPSIRVAAAQLARIEIRGMVLLSPVGWMGPSESVEASDLGSTPIQTETLRGREVRPTLLS</sequence>
<feature type="compositionally biased region" description="Basic and acidic residues" evidence="1">
    <location>
        <begin position="50"/>
        <end position="61"/>
    </location>
</feature>
<feature type="compositionally biased region" description="Polar residues" evidence="1">
    <location>
        <begin position="40"/>
        <end position="49"/>
    </location>
</feature>
<reference evidence="2" key="1">
    <citation type="submission" date="2016-12" db="EMBL/GenBank/DDBJ databases">
        <authorList>
            <person name="Moulin L."/>
        </authorList>
    </citation>
    <scope>NUCLEOTIDE SEQUENCE [LARGE SCALE GENOMIC DNA]</scope>
    <source>
        <strain evidence="2">STM 7183</strain>
    </source>
</reference>
<accession>A0A1N7SXL0</accession>
<comment type="caution">
    <text evidence="2">The sequence shown here is derived from an EMBL/GenBank/DDBJ whole genome shotgun (WGS) entry which is preliminary data.</text>
</comment>
<evidence type="ECO:0000313" key="2">
    <source>
        <dbReference type="EMBL" id="SIT52102.1"/>
    </source>
</evidence>
<proteinExistence type="predicted"/>
<gene>
    <name evidence="2" type="ORF">BN2476_1850002</name>
</gene>
<protein>
    <submittedName>
        <fullName evidence="2">Uncharacterized protein</fullName>
    </submittedName>
</protein>
<keyword evidence="3" id="KW-1185">Reference proteome</keyword>
<organism evidence="2 3">
    <name type="scientific">Paraburkholderia piptadeniae</name>
    <dbReference type="NCBI Taxonomy" id="1701573"/>
    <lineage>
        <taxon>Bacteria</taxon>
        <taxon>Pseudomonadati</taxon>
        <taxon>Pseudomonadota</taxon>
        <taxon>Betaproteobacteria</taxon>
        <taxon>Burkholderiales</taxon>
        <taxon>Burkholderiaceae</taxon>
        <taxon>Paraburkholderia</taxon>
    </lineage>
</organism>
<evidence type="ECO:0000256" key="1">
    <source>
        <dbReference type="SAM" id="MobiDB-lite"/>
    </source>
</evidence>
<name>A0A1N7SXL0_9BURK</name>
<feature type="region of interest" description="Disordered" evidence="1">
    <location>
        <begin position="33"/>
        <end position="61"/>
    </location>
</feature>
<dbReference type="EMBL" id="CYGY02000185">
    <property type="protein sequence ID" value="SIT52102.1"/>
    <property type="molecule type" value="Genomic_DNA"/>
</dbReference>